<evidence type="ECO:0000256" key="1">
    <source>
        <dbReference type="SAM" id="Phobius"/>
    </source>
</evidence>
<accession>A0A9P5ZG07</accession>
<keyword evidence="1" id="KW-0812">Transmembrane</keyword>
<reference evidence="2" key="1">
    <citation type="submission" date="2020-11" db="EMBL/GenBank/DDBJ databases">
        <authorList>
            <consortium name="DOE Joint Genome Institute"/>
            <person name="Ahrendt S."/>
            <person name="Riley R."/>
            <person name="Andreopoulos W."/>
            <person name="Labutti K."/>
            <person name="Pangilinan J."/>
            <person name="Ruiz-Duenas F.J."/>
            <person name="Barrasa J.M."/>
            <person name="Sanchez-Garcia M."/>
            <person name="Camarero S."/>
            <person name="Miyauchi S."/>
            <person name="Serrano A."/>
            <person name="Linde D."/>
            <person name="Babiker R."/>
            <person name="Drula E."/>
            <person name="Ayuso-Fernandez I."/>
            <person name="Pacheco R."/>
            <person name="Padilla G."/>
            <person name="Ferreira P."/>
            <person name="Barriuso J."/>
            <person name="Kellner H."/>
            <person name="Castanera R."/>
            <person name="Alfaro M."/>
            <person name="Ramirez L."/>
            <person name="Pisabarro A.G."/>
            <person name="Kuo A."/>
            <person name="Tritt A."/>
            <person name="Lipzen A."/>
            <person name="He G."/>
            <person name="Yan M."/>
            <person name="Ng V."/>
            <person name="Cullen D."/>
            <person name="Martin F."/>
            <person name="Rosso M.-N."/>
            <person name="Henrissat B."/>
            <person name="Hibbett D."/>
            <person name="Martinez A.T."/>
            <person name="Grigoriev I.V."/>
        </authorList>
    </citation>
    <scope>NUCLEOTIDE SEQUENCE</scope>
    <source>
        <strain evidence="2">ATCC 90797</strain>
    </source>
</reference>
<comment type="caution">
    <text evidence="2">The sequence shown here is derived from an EMBL/GenBank/DDBJ whole genome shotgun (WGS) entry which is preliminary data.</text>
</comment>
<evidence type="ECO:0000313" key="2">
    <source>
        <dbReference type="EMBL" id="KAF9487039.1"/>
    </source>
</evidence>
<evidence type="ECO:0000313" key="3">
    <source>
        <dbReference type="Proteomes" id="UP000807025"/>
    </source>
</evidence>
<feature type="transmembrane region" description="Helical" evidence="1">
    <location>
        <begin position="155"/>
        <end position="180"/>
    </location>
</feature>
<protein>
    <submittedName>
        <fullName evidence="2">Uncharacterized protein</fullName>
    </submittedName>
</protein>
<dbReference type="Proteomes" id="UP000807025">
    <property type="component" value="Unassembled WGS sequence"/>
</dbReference>
<sequence length="243" mass="26686">MTSKTLIIDSAETSQIQYSAGWDFPPGNNNEYLHTISHTTTKGAQFTFGFNGTSVKVYGSLSVRNEDIATLPNTSYALDGGLPVLFNGNPSANDDHHYQQVFYSSPPLPYGNHSLVGTCVDEGGKVWIDYFVVEVPNDPPANTTASEPHPVHQNFVAEILCGVLGGLLFLATTLSIYLWYRRYRMIKTTGTQSIEETDGPFSPPYSMPARNHDDFIYVESHKSSIPQRFVSSPSGSTYSTVGI</sequence>
<keyword evidence="1" id="KW-0472">Membrane</keyword>
<dbReference type="Gene3D" id="2.60.120.260">
    <property type="entry name" value="Galactose-binding domain-like"/>
    <property type="match status" value="1"/>
</dbReference>
<gene>
    <name evidence="2" type="ORF">BDN71DRAFT_1458902</name>
</gene>
<organism evidence="2 3">
    <name type="scientific">Pleurotus eryngii</name>
    <name type="common">Boletus of the steppes</name>
    <dbReference type="NCBI Taxonomy" id="5323"/>
    <lineage>
        <taxon>Eukaryota</taxon>
        <taxon>Fungi</taxon>
        <taxon>Dikarya</taxon>
        <taxon>Basidiomycota</taxon>
        <taxon>Agaricomycotina</taxon>
        <taxon>Agaricomycetes</taxon>
        <taxon>Agaricomycetidae</taxon>
        <taxon>Agaricales</taxon>
        <taxon>Pleurotineae</taxon>
        <taxon>Pleurotaceae</taxon>
        <taxon>Pleurotus</taxon>
    </lineage>
</organism>
<dbReference type="EMBL" id="MU154833">
    <property type="protein sequence ID" value="KAF9487039.1"/>
    <property type="molecule type" value="Genomic_DNA"/>
</dbReference>
<name>A0A9P5ZG07_PLEER</name>
<dbReference type="OrthoDB" id="3265734at2759"/>
<dbReference type="AlphaFoldDB" id="A0A9P5ZG07"/>
<keyword evidence="3" id="KW-1185">Reference proteome</keyword>
<proteinExistence type="predicted"/>
<keyword evidence="1" id="KW-1133">Transmembrane helix</keyword>